<dbReference type="InterPro" id="IPR025584">
    <property type="entry name" value="Cthe_2159"/>
</dbReference>
<reference evidence="2 3" key="2">
    <citation type="submission" date="2016-08" db="EMBL/GenBank/DDBJ databases">
        <title>Pervasive Adenine N6-methylation of Active Genes in Fungi.</title>
        <authorList>
            <consortium name="DOE Joint Genome Institute"/>
            <person name="Mondo S.J."/>
            <person name="Dannebaum R.O."/>
            <person name="Kuo R.C."/>
            <person name="Labutti K."/>
            <person name="Haridas S."/>
            <person name="Kuo A."/>
            <person name="Salamov A."/>
            <person name="Ahrendt S.R."/>
            <person name="Lipzen A."/>
            <person name="Sullivan W."/>
            <person name="Andreopoulos W.B."/>
            <person name="Clum A."/>
            <person name="Lindquist E."/>
            <person name="Daum C."/>
            <person name="Ramamoorthy G.K."/>
            <person name="Gryganskyi A."/>
            <person name="Culley D."/>
            <person name="Magnuson J.K."/>
            <person name="James T.Y."/>
            <person name="O'Malley M.A."/>
            <person name="Stajich J.E."/>
            <person name="Spatafora J.W."/>
            <person name="Visel A."/>
            <person name="Grigoriev I.V."/>
        </authorList>
    </citation>
    <scope>NUCLEOTIDE SEQUENCE [LARGE SCALE GENOMIC DNA]</scope>
    <source>
        <strain evidence="3">finn</strain>
    </source>
</reference>
<proteinExistence type="predicted"/>
<feature type="compositionally biased region" description="Pro residues" evidence="1">
    <location>
        <begin position="287"/>
        <end position="307"/>
    </location>
</feature>
<feature type="compositionally biased region" description="Basic and acidic residues" evidence="1">
    <location>
        <begin position="402"/>
        <end position="419"/>
    </location>
</feature>
<evidence type="ECO:0000313" key="2">
    <source>
        <dbReference type="EMBL" id="ORX46911.1"/>
    </source>
</evidence>
<reference evidence="2 3" key="1">
    <citation type="submission" date="2016-08" db="EMBL/GenBank/DDBJ databases">
        <title>Genomes of anaerobic fungi encode conserved fungal cellulosomes for biomass hydrolysis.</title>
        <authorList>
            <consortium name="DOE Joint Genome Institute"/>
            <person name="Haitjema C.H."/>
            <person name="Gilmore S.P."/>
            <person name="Henske J.K."/>
            <person name="Solomon K.V."/>
            <person name="De Groot R."/>
            <person name="Kuo A."/>
            <person name="Mondo S.J."/>
            <person name="Salamov A.A."/>
            <person name="Labutti K."/>
            <person name="Zhao Z."/>
            <person name="Chiniquy J."/>
            <person name="Barry K."/>
            <person name="Brewer H.M."/>
            <person name="Purvine S.O."/>
            <person name="Wright A.T."/>
            <person name="Boxma B."/>
            <person name="Van Alen T."/>
            <person name="Hackstein J.H."/>
            <person name="Baker S.E."/>
            <person name="Grigoriev I.V."/>
            <person name="O'Malley M.A."/>
        </authorList>
    </citation>
    <scope>NUCLEOTIDE SEQUENCE [LARGE SCALE GENOMIC DNA]</scope>
    <source>
        <strain evidence="3">finn</strain>
    </source>
</reference>
<evidence type="ECO:0000313" key="3">
    <source>
        <dbReference type="Proteomes" id="UP000193719"/>
    </source>
</evidence>
<organism evidence="2 3">
    <name type="scientific">Piromyces finnis</name>
    <dbReference type="NCBI Taxonomy" id="1754191"/>
    <lineage>
        <taxon>Eukaryota</taxon>
        <taxon>Fungi</taxon>
        <taxon>Fungi incertae sedis</taxon>
        <taxon>Chytridiomycota</taxon>
        <taxon>Chytridiomycota incertae sedis</taxon>
        <taxon>Neocallimastigomycetes</taxon>
        <taxon>Neocallimastigales</taxon>
        <taxon>Neocallimastigaceae</taxon>
        <taxon>Piromyces</taxon>
    </lineage>
</organism>
<protein>
    <recommendedName>
        <fullName evidence="4">Carbohydrate-binding domain-containing protein</fullName>
    </recommendedName>
</protein>
<evidence type="ECO:0008006" key="4">
    <source>
        <dbReference type="Google" id="ProtNLM"/>
    </source>
</evidence>
<feature type="region of interest" description="Disordered" evidence="1">
    <location>
        <begin position="281"/>
        <end position="311"/>
    </location>
</feature>
<comment type="caution">
    <text evidence="2">The sequence shown here is derived from an EMBL/GenBank/DDBJ whole genome shotgun (WGS) entry which is preliminary data.</text>
</comment>
<name>A0A1Y1V4B1_9FUNG</name>
<dbReference type="Proteomes" id="UP000193719">
    <property type="component" value="Unassembled WGS sequence"/>
</dbReference>
<accession>A0A1Y1V4B1</accession>
<sequence>MGPKKIELDLKAGPITCNYGEFDTNANLDSNNKINCNGNTCNITGNGVTATQGLITISAAGDYILEGDFQGQVLIQAQKKDDVHLILNNSSISSNNGPAINALEADKVVLTLSGNNKIVDSLNYTGNEKDPDACIFSKTDLTINGDGNLEVTGVYADAIRSTKDIKLVSGNINVNAKGKGIKGKNSICIKDATININSTDSALKVTSQENKNKGYLVIDNGKLTISTENDALHAETHFTNHNGNIDIKACKEGIEAQMVDILGGEIHIKATDDGINAAQVGKAGEEMPPPPPPGDVFDPSQPPPPKPFDPHANDGSIYVNIVGGKVYVDVTEEDCDGIDTNGIAYIGGDAQVFISVNGGEIYGPISTIDAEGDNSIVAGATFVGTAGDFDWNLMMPPNMRNNNKEKNNKEKKVKRGEQTDKAKVYQPKVLMEIPMQKAGTELTLKDKSNNTIVSFTPGNDYSHVLITSPKIVAGETYNLISGNGNNTQSIVAAKADEGSPKPPSVTSSSGSLSSISLSMATLVIAMIVALLQF</sequence>
<feature type="region of interest" description="Disordered" evidence="1">
    <location>
        <begin position="397"/>
        <end position="419"/>
    </location>
</feature>
<keyword evidence="3" id="KW-1185">Reference proteome</keyword>
<dbReference type="Pfam" id="PF14262">
    <property type="entry name" value="Cthe_2159"/>
    <property type="match status" value="1"/>
</dbReference>
<dbReference type="OrthoDB" id="2140054at2759"/>
<dbReference type="AlphaFoldDB" id="A0A1Y1V4B1"/>
<evidence type="ECO:0000256" key="1">
    <source>
        <dbReference type="SAM" id="MobiDB-lite"/>
    </source>
</evidence>
<gene>
    <name evidence="2" type="ORF">BCR36DRAFT_585015</name>
</gene>
<dbReference type="EMBL" id="MCFH01000033">
    <property type="protein sequence ID" value="ORX46911.1"/>
    <property type="molecule type" value="Genomic_DNA"/>
</dbReference>